<dbReference type="EC" id="5.1.3.2" evidence="5 10"/>
<dbReference type="Pfam" id="PF01370">
    <property type="entry name" value="Epimerase"/>
    <property type="match status" value="1"/>
</dbReference>
<dbReference type="Gene3D" id="3.90.25.10">
    <property type="entry name" value="UDP-galactose 4-epimerase, domain 1"/>
    <property type="match status" value="1"/>
</dbReference>
<reference evidence="12 13" key="1">
    <citation type="submission" date="2019-02" db="EMBL/GenBank/DDBJ databases">
        <title>Deep-cultivation of Planctomycetes and their phenomic and genomic characterization uncovers novel biology.</title>
        <authorList>
            <person name="Wiegand S."/>
            <person name="Jogler M."/>
            <person name="Boedeker C."/>
            <person name="Pinto D."/>
            <person name="Vollmers J."/>
            <person name="Rivas-Marin E."/>
            <person name="Kohn T."/>
            <person name="Peeters S.H."/>
            <person name="Heuer A."/>
            <person name="Rast P."/>
            <person name="Oberbeckmann S."/>
            <person name="Bunk B."/>
            <person name="Jeske O."/>
            <person name="Meyerdierks A."/>
            <person name="Storesund J.E."/>
            <person name="Kallscheuer N."/>
            <person name="Luecker S."/>
            <person name="Lage O.M."/>
            <person name="Pohl T."/>
            <person name="Merkel B.J."/>
            <person name="Hornburger P."/>
            <person name="Mueller R.-W."/>
            <person name="Bruemmer F."/>
            <person name="Labrenz M."/>
            <person name="Spormann A.M."/>
            <person name="Op den Camp H."/>
            <person name="Overmann J."/>
            <person name="Amann R."/>
            <person name="Jetten M.S.M."/>
            <person name="Mascher T."/>
            <person name="Medema M.H."/>
            <person name="Devos D.P."/>
            <person name="Kaster A.-K."/>
            <person name="Ovreas L."/>
            <person name="Rohde M."/>
            <person name="Galperin M.Y."/>
            <person name="Jogler C."/>
        </authorList>
    </citation>
    <scope>NUCLEOTIDE SEQUENCE [LARGE SCALE GENOMIC DNA]</scope>
    <source>
        <strain evidence="12 13">Mal52</strain>
    </source>
</reference>
<dbReference type="Gene3D" id="3.40.50.720">
    <property type="entry name" value="NAD(P)-binding Rossmann-like Domain"/>
    <property type="match status" value="1"/>
</dbReference>
<keyword evidence="9 10" id="KW-0119">Carbohydrate metabolism</keyword>
<evidence type="ECO:0000256" key="7">
    <source>
        <dbReference type="ARBA" id="ARBA00023027"/>
    </source>
</evidence>
<evidence type="ECO:0000256" key="5">
    <source>
        <dbReference type="ARBA" id="ARBA00013189"/>
    </source>
</evidence>
<dbReference type="KEGG" id="sdyn:Mal52_33260"/>
<sequence>MTVLVTGGAGYIGSHAVRKLIHNDHRVVVVDNLFRGHRAAVHPDATFVELDLAATDELSRIMRKNEVTAVLHFAALAYVGESVTSPLQYYRNNTAGTLSLLEAMQAADVHRLIFSSTCATYGVPEQLPLNESTRQVPINPYGWSKLFVEQILKDKAAADPKFACIGLRYFNVAGCADDGSLGEDHTPETHLIPLLLQTALGQRESITVFGNDYPTPDGTCIRDYVHVDDLADAHLLALEHLQPGCAEFLNVGIGRGHSVRETIDAVIRVTGREVPLEYGARRPGDPPELWANGDRIRQEFGWEPKFANLEDNVATAWEWFRSHPHGYEKTAT</sequence>
<comment type="cofactor">
    <cofactor evidence="2 10">
        <name>NAD(+)</name>
        <dbReference type="ChEBI" id="CHEBI:57540"/>
    </cofactor>
</comment>
<comment type="pathway">
    <text evidence="3 10">Carbohydrate metabolism; galactose metabolism.</text>
</comment>
<dbReference type="EMBL" id="CP036276">
    <property type="protein sequence ID" value="QDU44840.1"/>
    <property type="molecule type" value="Genomic_DNA"/>
</dbReference>
<evidence type="ECO:0000256" key="10">
    <source>
        <dbReference type="RuleBase" id="RU366046"/>
    </source>
</evidence>
<dbReference type="PANTHER" id="PTHR43725:SF53">
    <property type="entry name" value="UDP-ARABINOSE 4-EPIMERASE 1"/>
    <property type="match status" value="1"/>
</dbReference>
<dbReference type="GO" id="GO:0006012">
    <property type="term" value="P:galactose metabolic process"/>
    <property type="evidence" value="ECO:0007669"/>
    <property type="project" value="UniProtKB-UniPathway"/>
</dbReference>
<dbReference type="CDD" id="cd05247">
    <property type="entry name" value="UDP_G4E_1_SDR_e"/>
    <property type="match status" value="1"/>
</dbReference>
<feature type="domain" description="NAD-dependent epimerase/dehydratase" evidence="11">
    <location>
        <begin position="3"/>
        <end position="252"/>
    </location>
</feature>
<comment type="similarity">
    <text evidence="4 10">Belongs to the NAD(P)-dependent epimerase/dehydratase family.</text>
</comment>
<evidence type="ECO:0000259" key="11">
    <source>
        <dbReference type="Pfam" id="PF01370"/>
    </source>
</evidence>
<name>A0A517ZQU0_9PLAN</name>
<dbReference type="PANTHER" id="PTHR43725">
    <property type="entry name" value="UDP-GLUCOSE 4-EPIMERASE"/>
    <property type="match status" value="1"/>
</dbReference>
<keyword evidence="13" id="KW-1185">Reference proteome</keyword>
<evidence type="ECO:0000256" key="4">
    <source>
        <dbReference type="ARBA" id="ARBA00007637"/>
    </source>
</evidence>
<dbReference type="GO" id="GO:0003978">
    <property type="term" value="F:UDP-glucose 4-epimerase activity"/>
    <property type="evidence" value="ECO:0007669"/>
    <property type="project" value="UniProtKB-UniRule"/>
</dbReference>
<protein>
    <recommendedName>
        <fullName evidence="6 10">UDP-glucose 4-epimerase</fullName>
        <ecNumber evidence="5 10">5.1.3.2</ecNumber>
    </recommendedName>
</protein>
<dbReference type="AlphaFoldDB" id="A0A517ZQU0"/>
<dbReference type="InterPro" id="IPR036291">
    <property type="entry name" value="NAD(P)-bd_dom_sf"/>
</dbReference>
<dbReference type="NCBIfam" id="TIGR01179">
    <property type="entry name" value="galE"/>
    <property type="match status" value="1"/>
</dbReference>
<comment type="subunit">
    <text evidence="10">Homodimer.</text>
</comment>
<proteinExistence type="inferred from homology"/>
<evidence type="ECO:0000313" key="12">
    <source>
        <dbReference type="EMBL" id="QDU44840.1"/>
    </source>
</evidence>
<dbReference type="SUPFAM" id="SSF51735">
    <property type="entry name" value="NAD(P)-binding Rossmann-fold domains"/>
    <property type="match status" value="1"/>
</dbReference>
<evidence type="ECO:0000256" key="6">
    <source>
        <dbReference type="ARBA" id="ARBA00018569"/>
    </source>
</evidence>
<evidence type="ECO:0000256" key="3">
    <source>
        <dbReference type="ARBA" id="ARBA00004947"/>
    </source>
</evidence>
<evidence type="ECO:0000256" key="2">
    <source>
        <dbReference type="ARBA" id="ARBA00001911"/>
    </source>
</evidence>
<accession>A0A517ZQU0</accession>
<keyword evidence="7 10" id="KW-0520">NAD</keyword>
<evidence type="ECO:0000256" key="9">
    <source>
        <dbReference type="ARBA" id="ARBA00023277"/>
    </source>
</evidence>
<dbReference type="UniPathway" id="UPA00214"/>
<gene>
    <name evidence="12" type="primary">galE_4</name>
    <name evidence="12" type="ORF">Mal52_33260</name>
</gene>
<dbReference type="InterPro" id="IPR005886">
    <property type="entry name" value="UDP_G4E"/>
</dbReference>
<comment type="catalytic activity">
    <reaction evidence="1 10">
        <text>UDP-alpha-D-glucose = UDP-alpha-D-galactose</text>
        <dbReference type="Rhea" id="RHEA:22168"/>
        <dbReference type="ChEBI" id="CHEBI:58885"/>
        <dbReference type="ChEBI" id="CHEBI:66914"/>
        <dbReference type="EC" id="5.1.3.2"/>
    </reaction>
</comment>
<dbReference type="InterPro" id="IPR001509">
    <property type="entry name" value="Epimerase_deHydtase"/>
</dbReference>
<evidence type="ECO:0000256" key="8">
    <source>
        <dbReference type="ARBA" id="ARBA00023235"/>
    </source>
</evidence>
<organism evidence="12 13">
    <name type="scientific">Symmachiella dynata</name>
    <dbReference type="NCBI Taxonomy" id="2527995"/>
    <lineage>
        <taxon>Bacteria</taxon>
        <taxon>Pseudomonadati</taxon>
        <taxon>Planctomycetota</taxon>
        <taxon>Planctomycetia</taxon>
        <taxon>Planctomycetales</taxon>
        <taxon>Planctomycetaceae</taxon>
        <taxon>Symmachiella</taxon>
    </lineage>
</organism>
<evidence type="ECO:0000256" key="1">
    <source>
        <dbReference type="ARBA" id="ARBA00000083"/>
    </source>
</evidence>
<dbReference type="RefSeq" id="WP_145377129.1">
    <property type="nucleotide sequence ID" value="NZ_CP036276.1"/>
</dbReference>
<evidence type="ECO:0000313" key="13">
    <source>
        <dbReference type="Proteomes" id="UP000319383"/>
    </source>
</evidence>
<dbReference type="Proteomes" id="UP000319383">
    <property type="component" value="Chromosome"/>
</dbReference>
<keyword evidence="8 10" id="KW-0413">Isomerase</keyword>